<gene>
    <name evidence="2" type="ORF">J2S02_003210</name>
</gene>
<sequence>MIKFGNIYLFISLSLLIFNGTAFGFIFYQERLGEIFGLILFVGTSLFGALLASIAYEEKITFYSRLFFYGNVIVTFLPIYYLGISALFYSL</sequence>
<dbReference type="Proteomes" id="UP001232245">
    <property type="component" value="Unassembled WGS sequence"/>
</dbReference>
<comment type="caution">
    <text evidence="2">The sequence shown here is derived from an EMBL/GenBank/DDBJ whole genome shotgun (WGS) entry which is preliminary data.</text>
</comment>
<accession>A0ABT9Z6E8</accession>
<keyword evidence="1" id="KW-1133">Transmembrane helix</keyword>
<protein>
    <submittedName>
        <fullName evidence="2">Uncharacterized protein</fullName>
    </submittedName>
</protein>
<dbReference type="EMBL" id="JAUSTZ010000007">
    <property type="protein sequence ID" value="MDQ0226865.1"/>
    <property type="molecule type" value="Genomic_DNA"/>
</dbReference>
<feature type="transmembrane region" description="Helical" evidence="1">
    <location>
        <begin position="35"/>
        <end position="56"/>
    </location>
</feature>
<keyword evidence="1" id="KW-0472">Membrane</keyword>
<evidence type="ECO:0000313" key="3">
    <source>
        <dbReference type="Proteomes" id="UP001232245"/>
    </source>
</evidence>
<organism evidence="2 3">
    <name type="scientific">Metabacillus niabensis</name>
    <dbReference type="NCBI Taxonomy" id="324854"/>
    <lineage>
        <taxon>Bacteria</taxon>
        <taxon>Bacillati</taxon>
        <taxon>Bacillota</taxon>
        <taxon>Bacilli</taxon>
        <taxon>Bacillales</taxon>
        <taxon>Bacillaceae</taxon>
        <taxon>Metabacillus</taxon>
    </lineage>
</organism>
<reference evidence="2 3" key="1">
    <citation type="submission" date="2023-07" db="EMBL/GenBank/DDBJ databases">
        <title>Genomic Encyclopedia of Type Strains, Phase IV (KMG-IV): sequencing the most valuable type-strain genomes for metagenomic binning, comparative biology and taxonomic classification.</title>
        <authorList>
            <person name="Goeker M."/>
        </authorList>
    </citation>
    <scope>NUCLEOTIDE SEQUENCE [LARGE SCALE GENOMIC DNA]</scope>
    <source>
        <strain evidence="2 3">DSM 17723</strain>
    </source>
</reference>
<evidence type="ECO:0000256" key="1">
    <source>
        <dbReference type="SAM" id="Phobius"/>
    </source>
</evidence>
<dbReference type="RefSeq" id="WP_095302983.1">
    <property type="nucleotide sequence ID" value="NZ_CADEPK010000417.1"/>
</dbReference>
<keyword evidence="3" id="KW-1185">Reference proteome</keyword>
<name>A0ABT9Z6E8_9BACI</name>
<feature type="transmembrane region" description="Helical" evidence="1">
    <location>
        <begin position="68"/>
        <end position="89"/>
    </location>
</feature>
<feature type="transmembrane region" description="Helical" evidence="1">
    <location>
        <begin position="7"/>
        <end position="29"/>
    </location>
</feature>
<proteinExistence type="predicted"/>
<keyword evidence="1" id="KW-0812">Transmembrane</keyword>
<evidence type="ECO:0000313" key="2">
    <source>
        <dbReference type="EMBL" id="MDQ0226865.1"/>
    </source>
</evidence>